<comment type="caution">
    <text evidence="1">The sequence shown here is derived from an EMBL/GenBank/DDBJ whole genome shotgun (WGS) entry which is preliminary data.</text>
</comment>
<protein>
    <submittedName>
        <fullName evidence="1">Uncharacterized protein</fullName>
    </submittedName>
</protein>
<proteinExistence type="predicted"/>
<dbReference type="EMBL" id="JAFBFC010000001">
    <property type="protein sequence ID" value="MBM7702139.1"/>
    <property type="molecule type" value="Genomic_DNA"/>
</dbReference>
<gene>
    <name evidence="1" type="ORF">JOC83_000965</name>
</gene>
<keyword evidence="2" id="KW-1185">Reference proteome</keyword>
<evidence type="ECO:0000313" key="1">
    <source>
        <dbReference type="EMBL" id="MBM7702139.1"/>
    </source>
</evidence>
<evidence type="ECO:0000313" key="2">
    <source>
        <dbReference type="Proteomes" id="UP000809829"/>
    </source>
</evidence>
<dbReference type="Proteomes" id="UP000809829">
    <property type="component" value="Unassembled WGS sequence"/>
</dbReference>
<reference evidence="1 2" key="1">
    <citation type="submission" date="2021-01" db="EMBL/GenBank/DDBJ databases">
        <title>Genomic Encyclopedia of Type Strains, Phase IV (KMG-IV): sequencing the most valuable type-strain genomes for metagenomic binning, comparative biology and taxonomic classification.</title>
        <authorList>
            <person name="Goeker M."/>
        </authorList>
    </citation>
    <scope>NUCLEOTIDE SEQUENCE [LARGE SCALE GENOMIC DNA]</scope>
    <source>
        <strain evidence="1 2">DSM 104297</strain>
    </source>
</reference>
<name>A0ABS2QUF9_9BACI</name>
<organism evidence="1 2">
    <name type="scientific">Priestia iocasae</name>
    <dbReference type="NCBI Taxonomy" id="2291674"/>
    <lineage>
        <taxon>Bacteria</taxon>
        <taxon>Bacillati</taxon>
        <taxon>Bacillota</taxon>
        <taxon>Bacilli</taxon>
        <taxon>Bacillales</taxon>
        <taxon>Bacillaceae</taxon>
        <taxon>Priestia</taxon>
    </lineage>
</organism>
<accession>A0ABS2QUF9</accession>
<sequence>MEEVYTCKFRILHTNERPEEQMKECTVLTKIKHESTGNMIYEGELRVQFNEFGIFPVAKDIAQAVTNRSLRQKVAAELKRYVRPHKKFL</sequence>
<dbReference type="RefSeq" id="WP_205184473.1">
    <property type="nucleotide sequence ID" value="NZ_JAFBFC010000001.1"/>
</dbReference>